<name>A0A8X6XBG1_9ARAC</name>
<accession>A0A8X6XBG1</accession>
<evidence type="ECO:0000313" key="1">
    <source>
        <dbReference type="EMBL" id="GFY50633.1"/>
    </source>
</evidence>
<protein>
    <submittedName>
        <fullName evidence="1">Uncharacterized protein</fullName>
    </submittedName>
</protein>
<dbReference type="AlphaFoldDB" id="A0A8X6XBG1"/>
<keyword evidence="2" id="KW-1185">Reference proteome</keyword>
<organism evidence="1 2">
    <name type="scientific">Trichonephila inaurata madagascariensis</name>
    <dbReference type="NCBI Taxonomy" id="2747483"/>
    <lineage>
        <taxon>Eukaryota</taxon>
        <taxon>Metazoa</taxon>
        <taxon>Ecdysozoa</taxon>
        <taxon>Arthropoda</taxon>
        <taxon>Chelicerata</taxon>
        <taxon>Arachnida</taxon>
        <taxon>Araneae</taxon>
        <taxon>Araneomorphae</taxon>
        <taxon>Entelegynae</taxon>
        <taxon>Araneoidea</taxon>
        <taxon>Nephilidae</taxon>
        <taxon>Trichonephila</taxon>
        <taxon>Trichonephila inaurata</taxon>
    </lineage>
</organism>
<comment type="caution">
    <text evidence="1">The sequence shown here is derived from an EMBL/GenBank/DDBJ whole genome shotgun (WGS) entry which is preliminary data.</text>
</comment>
<evidence type="ECO:0000313" key="2">
    <source>
        <dbReference type="Proteomes" id="UP000886998"/>
    </source>
</evidence>
<proteinExistence type="predicted"/>
<dbReference type="Proteomes" id="UP000886998">
    <property type="component" value="Unassembled WGS sequence"/>
</dbReference>
<sequence length="75" mass="8252">MCQVLNEDSCTQIDGCQDPLKSISDVKIDDQNFSILQLMDQEGLPPNPVTVTENFAQKSLLLSSQGSSILRDHTT</sequence>
<reference evidence="1" key="1">
    <citation type="submission" date="2020-08" db="EMBL/GenBank/DDBJ databases">
        <title>Multicomponent nature underlies the extraordinary mechanical properties of spider dragline silk.</title>
        <authorList>
            <person name="Kono N."/>
            <person name="Nakamura H."/>
            <person name="Mori M."/>
            <person name="Yoshida Y."/>
            <person name="Ohtoshi R."/>
            <person name="Malay A.D."/>
            <person name="Moran D.A.P."/>
            <person name="Tomita M."/>
            <person name="Numata K."/>
            <person name="Arakawa K."/>
        </authorList>
    </citation>
    <scope>NUCLEOTIDE SEQUENCE</scope>
</reference>
<gene>
    <name evidence="1" type="ORF">TNIN_261701</name>
</gene>
<dbReference type="EMBL" id="BMAV01007605">
    <property type="protein sequence ID" value="GFY50633.1"/>
    <property type="molecule type" value="Genomic_DNA"/>
</dbReference>